<dbReference type="Pfam" id="PF01661">
    <property type="entry name" value="Macro"/>
    <property type="match status" value="1"/>
</dbReference>
<evidence type="ECO:0000313" key="2">
    <source>
        <dbReference type="Ensembl" id="ENSACIP00000026016.1"/>
    </source>
</evidence>
<dbReference type="AlphaFoldDB" id="A0A3Q0SRK2"/>
<dbReference type="SMART" id="SM00506">
    <property type="entry name" value="A1pp"/>
    <property type="match status" value="1"/>
</dbReference>
<dbReference type="Proteomes" id="UP000261340">
    <property type="component" value="Unplaced"/>
</dbReference>
<keyword evidence="3" id="KW-1185">Reference proteome</keyword>
<dbReference type="Ensembl" id="ENSACIT00000026703.1">
    <property type="protein sequence ID" value="ENSACIP00000026016.1"/>
    <property type="gene ID" value="ENSACIG00000020165.1"/>
</dbReference>
<protein>
    <recommendedName>
        <fullName evidence="1">Macro domain-containing protein</fullName>
    </recommendedName>
</protein>
<dbReference type="Gene3D" id="3.40.220.10">
    <property type="entry name" value="Leucine Aminopeptidase, subunit E, domain 1"/>
    <property type="match status" value="1"/>
</dbReference>
<name>A0A3Q0SRK2_AMPCI</name>
<dbReference type="InterPro" id="IPR002589">
    <property type="entry name" value="Macro_dom"/>
</dbReference>
<proteinExistence type="predicted"/>
<accession>A0A3Q0SRK2</accession>
<dbReference type="OMA" id="AVIWHIF"/>
<dbReference type="PANTHER" id="PTHR11106">
    <property type="entry name" value="GANGLIOSIDE INDUCED DIFFERENTIATION ASSOCIATED PROTEIN 2-RELATED"/>
    <property type="match status" value="1"/>
</dbReference>
<feature type="domain" description="Macro" evidence="1">
    <location>
        <begin position="82"/>
        <end position="266"/>
    </location>
</feature>
<sequence>MDEVKVYCEAGLTVVVGKRSHVEAKLLEFEDTNVKSQASGLSEKQTSRRLGEAKLRLLWREIEQGLGEHFPEVKATQGDAGQLVLEGSVEDLLKVLVCQGDITTQYADALVNAANEDLDHGGGVAAALSKAGGPQVQKESKALVKQTGKISTGDVVVTTGGNLKCKKLLHVVGPVGGKCGGKERALLEKAVRSALDLAEMMEFKSIAMPCISSGLFHVPLTVCSEAIVTAIKEFGSQGGRSLSKIILIDKKGEVVRSMQEACDKILPGTKKMFPFFPPLAGLPVCTAKRASQRIHQ</sequence>
<dbReference type="InterPro" id="IPR043472">
    <property type="entry name" value="Macro_dom-like"/>
</dbReference>
<dbReference type="SUPFAM" id="SSF52949">
    <property type="entry name" value="Macro domain-like"/>
    <property type="match status" value="1"/>
</dbReference>
<dbReference type="CDD" id="cd02907">
    <property type="entry name" value="Macro_Af1521_BAL-like"/>
    <property type="match status" value="1"/>
</dbReference>
<dbReference type="PROSITE" id="PS51154">
    <property type="entry name" value="MACRO"/>
    <property type="match status" value="1"/>
</dbReference>
<evidence type="ECO:0000313" key="3">
    <source>
        <dbReference type="Proteomes" id="UP000261340"/>
    </source>
</evidence>
<dbReference type="PANTHER" id="PTHR11106:SF111">
    <property type="entry name" value="MACRO DOMAIN-CONTAINING PROTEIN"/>
    <property type="match status" value="1"/>
</dbReference>
<reference evidence="2" key="2">
    <citation type="submission" date="2025-09" db="UniProtKB">
        <authorList>
            <consortium name="Ensembl"/>
        </authorList>
    </citation>
    <scope>IDENTIFICATION</scope>
</reference>
<dbReference type="GeneTree" id="ENSGT00940000154311"/>
<reference evidence="2" key="1">
    <citation type="submission" date="2025-08" db="UniProtKB">
        <authorList>
            <consortium name="Ensembl"/>
        </authorList>
    </citation>
    <scope>IDENTIFICATION</scope>
</reference>
<evidence type="ECO:0000259" key="1">
    <source>
        <dbReference type="PROSITE" id="PS51154"/>
    </source>
</evidence>
<organism evidence="2 3">
    <name type="scientific">Amphilophus citrinellus</name>
    <name type="common">Midas cichlid</name>
    <name type="synonym">Cichlasoma citrinellum</name>
    <dbReference type="NCBI Taxonomy" id="61819"/>
    <lineage>
        <taxon>Eukaryota</taxon>
        <taxon>Metazoa</taxon>
        <taxon>Chordata</taxon>
        <taxon>Craniata</taxon>
        <taxon>Vertebrata</taxon>
        <taxon>Euteleostomi</taxon>
        <taxon>Actinopterygii</taxon>
        <taxon>Neopterygii</taxon>
        <taxon>Teleostei</taxon>
        <taxon>Neoteleostei</taxon>
        <taxon>Acanthomorphata</taxon>
        <taxon>Ovalentaria</taxon>
        <taxon>Cichlomorphae</taxon>
        <taxon>Cichliformes</taxon>
        <taxon>Cichlidae</taxon>
        <taxon>New World cichlids</taxon>
        <taxon>Cichlasomatinae</taxon>
        <taxon>Heroini</taxon>
        <taxon>Amphilophus</taxon>
    </lineage>
</organism>